<proteinExistence type="predicted"/>
<protein>
    <recommendedName>
        <fullName evidence="4">Antifreeze protein</fullName>
    </recommendedName>
</protein>
<evidence type="ECO:0000256" key="1">
    <source>
        <dbReference type="SAM" id="SignalP"/>
    </source>
</evidence>
<comment type="caution">
    <text evidence="2">The sequence shown here is derived from an EMBL/GenBank/DDBJ whole genome shotgun (WGS) entry which is preliminary data.</text>
</comment>
<accession>A0A2U2DG37</accession>
<sequence>MFEIITKTGLAALIAAGTLTGAAGVASAAEGFRVTIGTEIAQEDYYSRRPDRRGCSPRLAEDIARDYGMRRTQVVDITPRRVVVEGRVRGGWDRMVFANVRGCPLLRR</sequence>
<organism evidence="2 3">
    <name type="scientific">Metarhizobium album</name>
    <dbReference type="NCBI Taxonomy" id="2182425"/>
    <lineage>
        <taxon>Bacteria</taxon>
        <taxon>Pseudomonadati</taxon>
        <taxon>Pseudomonadota</taxon>
        <taxon>Alphaproteobacteria</taxon>
        <taxon>Hyphomicrobiales</taxon>
        <taxon>Rhizobiaceae</taxon>
        <taxon>Metarhizobium</taxon>
    </lineage>
</organism>
<dbReference type="OrthoDB" id="8453806at2"/>
<feature type="chain" id="PRO_5015732056" description="Antifreeze protein" evidence="1">
    <location>
        <begin position="29"/>
        <end position="108"/>
    </location>
</feature>
<dbReference type="RefSeq" id="WP_109462277.1">
    <property type="nucleotide sequence ID" value="NZ_QFBC01000029.1"/>
</dbReference>
<dbReference type="EMBL" id="QFBC01000029">
    <property type="protein sequence ID" value="PWE52260.1"/>
    <property type="molecule type" value="Genomic_DNA"/>
</dbReference>
<keyword evidence="1" id="KW-0732">Signal</keyword>
<gene>
    <name evidence="2" type="ORF">DEM27_31940</name>
</gene>
<evidence type="ECO:0008006" key="4">
    <source>
        <dbReference type="Google" id="ProtNLM"/>
    </source>
</evidence>
<keyword evidence="3" id="KW-1185">Reference proteome</keyword>
<evidence type="ECO:0000313" key="3">
    <source>
        <dbReference type="Proteomes" id="UP000245252"/>
    </source>
</evidence>
<feature type="signal peptide" evidence="1">
    <location>
        <begin position="1"/>
        <end position="28"/>
    </location>
</feature>
<dbReference type="AlphaFoldDB" id="A0A2U2DG37"/>
<evidence type="ECO:0000313" key="2">
    <source>
        <dbReference type="EMBL" id="PWE52260.1"/>
    </source>
</evidence>
<reference evidence="2 3" key="1">
    <citation type="submission" date="2018-05" db="EMBL/GenBank/DDBJ databases">
        <title>The draft genome of strain NS-104.</title>
        <authorList>
            <person name="Hang P."/>
            <person name="Jiang J."/>
        </authorList>
    </citation>
    <scope>NUCLEOTIDE SEQUENCE [LARGE SCALE GENOMIC DNA]</scope>
    <source>
        <strain evidence="2 3">NS-104</strain>
    </source>
</reference>
<dbReference type="Proteomes" id="UP000245252">
    <property type="component" value="Unassembled WGS sequence"/>
</dbReference>
<name>A0A2U2DG37_9HYPH</name>